<dbReference type="InterPro" id="IPR006531">
    <property type="entry name" value="Gp5/Vgr_OB"/>
</dbReference>
<evidence type="ECO:0000313" key="7">
    <source>
        <dbReference type="Proteomes" id="UP000765224"/>
    </source>
</evidence>
<dbReference type="InterPro" id="IPR006533">
    <property type="entry name" value="T6SS_Vgr_RhsGE"/>
</dbReference>
<dbReference type="InterPro" id="IPR054030">
    <property type="entry name" value="Gp5_Vgr_C"/>
</dbReference>
<feature type="domain" description="T6SS Phospholipase effector Tle1-like catalytic" evidence="4">
    <location>
        <begin position="834"/>
        <end position="922"/>
    </location>
</feature>
<sequence>MSGAVSSARFTLHIPAVRNDFKVLAFEGAEAVSTLYAIKVELVCEVHDFDVEGLLGQPAFLRFGLNGEGIHGCIEDVQAGESGKRLSHYGLTLVPVLHYLQFSRDQQIFQNQTVPQIITQVLKRHGILADAFRFHVQTLPPRANCTQYGESDFGFIQRLCAEDGLTWHHQHSLERHLLVFTDDTVFLPTLHTTTYRHDSAMVAEHPVVHRFSWHARTRTSRVTRRDYDPKRPHLLLESRFVADFTPRLEDYRYPLAMENEKRGKQLARQALERHRADYETAEGQSNQPTLRCGHLFELTEHPRKRCNGLWQLLEVTHTGRQPQVLEEHATHQVPCADGFTQGYRNSFRAIPAEVVFRPPLPVRRPPLVSQTARVTGPKGDEIYCDEFGRVKIEFHWDRAGLNSERSSCWVRVSSSWAGNGFGAMTLPRVGMEVVVTFLEGDPDQPLITGCVINKLTPAPYRLPEHKTRTVLRSRSSPDTGGYNELTLEDRAGQELVYLRAQRDMERQVLHDSRLAVGRDRWESIQGSSQTTAGKIITVEAGQQVQVKAGASVVLDAGASITLKAGGHHIVIDRDGIFSSTEMVAGGKPSASKAADHPEAAMPRALAAGPATASTQAAEEGELEEEEEEVELEDELPAGITLRIGVFFDGTGNNLFNSEQVKGCYARDVNLEEEAEDIRQFCQSHGYDGQGNVPDSSYGNDTSNVAKLYRLYRDDQGRRLAEEETIWHIPIYFDGIGTSANEDDSVFSQMTGTGAQGVLARVKQSPASIIAGIRVFELANPTLKVESVQFDIFGFSRGAAAARHFANEVMKGEQSPLAQLLPSDSSLFLESFSWRAKIDVSINFIGIFDTAAAIGSMADGDFSVHDANNPGVNLYLAPDIAKKVVHLVARDERRHNFSLNSGGSADIVLPGVHSDLGGGYLPNLVERVLLSKPRCSRDVDFNTPPSSTNAYRLAEQELSKLQDQLHLYGLTLQVKTWAVETASNVKGDRRKSKSVYAAVYSERIVRNDLSLIYLRIMRELATRHGVEFETINEEAQSYALPEELMDIARKLMMFALGESRSLDLSLNENALLAQRYIHLSSNWNAAKGLNETGLSILFINRPADQSVRVVHPNA</sequence>
<comment type="similarity">
    <text evidence="1">Belongs to the VgrG protein family.</text>
</comment>
<dbReference type="InterPro" id="IPR017847">
    <property type="entry name" value="T6SS_RhsGE_Vgr_subset"/>
</dbReference>
<evidence type="ECO:0000259" key="4">
    <source>
        <dbReference type="Pfam" id="PF09994"/>
    </source>
</evidence>
<dbReference type="EMBL" id="JAHSTS010000003">
    <property type="protein sequence ID" value="MBV4461240.1"/>
    <property type="molecule type" value="Genomic_DNA"/>
</dbReference>
<proteinExistence type="inferred from homology"/>
<reference evidence="6 7" key="1">
    <citation type="submission" date="2021-06" db="EMBL/GenBank/DDBJ databases">
        <title>Updating the genus Pseudomonas: Description of 43 new species and partition of the Pseudomonas putida group.</title>
        <authorList>
            <person name="Girard L."/>
            <person name="Lood C."/>
            <person name="Vandamme P."/>
            <person name="Rokni-Zadeh H."/>
            <person name="Van Noort V."/>
            <person name="Hofte M."/>
            <person name="Lavigne R."/>
            <person name="De Mot R."/>
        </authorList>
    </citation>
    <scope>NUCLEOTIDE SEQUENCE [LARGE SCALE GENOMIC DNA]</scope>
    <source>
        <strain evidence="6 7">COR58</strain>
    </source>
</reference>
<dbReference type="RefSeq" id="WP_217894439.1">
    <property type="nucleotide sequence ID" value="NZ_JAHSTS010000003.1"/>
</dbReference>
<evidence type="ECO:0000259" key="5">
    <source>
        <dbReference type="Pfam" id="PF22178"/>
    </source>
</evidence>
<comment type="caution">
    <text evidence="6">The sequence shown here is derived from an EMBL/GenBank/DDBJ whole genome shotgun (WGS) entry which is preliminary data.</text>
</comment>
<feature type="domain" description="Gp5/Type VI secretion system Vgr C-terminal trimerisation" evidence="5">
    <location>
        <begin position="470"/>
        <end position="557"/>
    </location>
</feature>
<dbReference type="Pfam" id="PF05954">
    <property type="entry name" value="Phage_GPD"/>
    <property type="match status" value="1"/>
</dbReference>
<evidence type="ECO:0000256" key="2">
    <source>
        <dbReference type="SAM" id="MobiDB-lite"/>
    </source>
</evidence>
<evidence type="ECO:0000259" key="3">
    <source>
        <dbReference type="Pfam" id="PF04717"/>
    </source>
</evidence>
<feature type="domain" description="Gp5/Type VI secretion system Vgr protein OB-fold" evidence="3">
    <location>
        <begin position="386"/>
        <end position="451"/>
    </location>
</feature>
<dbReference type="NCBIfam" id="TIGR03361">
    <property type="entry name" value="VI_Rhs_Vgr"/>
    <property type="match status" value="1"/>
</dbReference>
<dbReference type="NCBIfam" id="TIGR01646">
    <property type="entry name" value="vgr_GE"/>
    <property type="match status" value="1"/>
</dbReference>
<dbReference type="PANTHER" id="PTHR33840:SF1">
    <property type="entry name" value="TLE1 PHOSPHOLIPASE DOMAIN-CONTAINING PROTEIN"/>
    <property type="match status" value="1"/>
</dbReference>
<keyword evidence="7" id="KW-1185">Reference proteome</keyword>
<dbReference type="Pfam" id="PF22178">
    <property type="entry name" value="Gp5_trimer_C"/>
    <property type="match status" value="1"/>
</dbReference>
<dbReference type="Proteomes" id="UP000765224">
    <property type="component" value="Unassembled WGS sequence"/>
</dbReference>
<protein>
    <submittedName>
        <fullName evidence="6">Type VI secretion system tip protein VgrG</fullName>
    </submittedName>
</protein>
<organism evidence="6 7">
    <name type="scientific">Pseudomonas ekonensis</name>
    <dbReference type="NCBI Taxonomy" id="2842353"/>
    <lineage>
        <taxon>Bacteria</taxon>
        <taxon>Pseudomonadati</taxon>
        <taxon>Pseudomonadota</taxon>
        <taxon>Gammaproteobacteria</taxon>
        <taxon>Pseudomonadales</taxon>
        <taxon>Pseudomonadaceae</taxon>
        <taxon>Pseudomonas</taxon>
    </lineage>
</organism>
<dbReference type="Pfam" id="PF04717">
    <property type="entry name" value="Phage_base_V"/>
    <property type="match status" value="1"/>
</dbReference>
<gene>
    <name evidence="6" type="primary">vgrG</name>
    <name evidence="6" type="ORF">KVG96_25055</name>
</gene>
<dbReference type="PANTHER" id="PTHR33840">
    <property type="match status" value="1"/>
</dbReference>
<accession>A0ABS6PL77</accession>
<evidence type="ECO:0000256" key="1">
    <source>
        <dbReference type="ARBA" id="ARBA00005558"/>
    </source>
</evidence>
<feature type="compositionally biased region" description="Low complexity" evidence="2">
    <location>
        <begin position="604"/>
        <end position="617"/>
    </location>
</feature>
<name>A0ABS6PL77_9PSED</name>
<feature type="region of interest" description="Disordered" evidence="2">
    <location>
        <begin position="604"/>
        <end position="626"/>
    </location>
</feature>
<dbReference type="Pfam" id="PF09994">
    <property type="entry name" value="T6SS_Tle1-like_cat"/>
    <property type="match status" value="1"/>
</dbReference>
<evidence type="ECO:0000313" key="6">
    <source>
        <dbReference type="EMBL" id="MBV4461240.1"/>
    </source>
</evidence>
<dbReference type="InterPro" id="IPR018712">
    <property type="entry name" value="Tle1-like_cat"/>
</dbReference>